<dbReference type="GO" id="GO:0030655">
    <property type="term" value="P:beta-lactam antibiotic catabolic process"/>
    <property type="evidence" value="ECO:0007669"/>
    <property type="project" value="InterPro"/>
</dbReference>
<dbReference type="NCBIfam" id="NF033103">
    <property type="entry name" value="bla_class_A"/>
    <property type="match status" value="1"/>
</dbReference>
<gene>
    <name evidence="5" type="primary">bla</name>
    <name evidence="5" type="ORF">N0B51_09725</name>
</gene>
<dbReference type="PRINTS" id="PR00118">
    <property type="entry name" value="BLACTAMASEA"/>
</dbReference>
<evidence type="ECO:0000313" key="6">
    <source>
        <dbReference type="Proteomes" id="UP001142648"/>
    </source>
</evidence>
<dbReference type="InterPro" id="IPR012338">
    <property type="entry name" value="Beta-lactam/transpept-like"/>
</dbReference>
<evidence type="ECO:0000259" key="4">
    <source>
        <dbReference type="Pfam" id="PF13354"/>
    </source>
</evidence>
<comment type="catalytic activity">
    <reaction evidence="1">
        <text>a beta-lactam + H2O = a substituted beta-amino acid</text>
        <dbReference type="Rhea" id="RHEA:20401"/>
        <dbReference type="ChEBI" id="CHEBI:15377"/>
        <dbReference type="ChEBI" id="CHEBI:35627"/>
        <dbReference type="ChEBI" id="CHEBI:140347"/>
        <dbReference type="EC" id="3.5.2.6"/>
    </reaction>
</comment>
<evidence type="ECO:0000256" key="1">
    <source>
        <dbReference type="ARBA" id="ARBA00001526"/>
    </source>
</evidence>
<organism evidence="5 6">
    <name type="scientific">Tsuneonella litorea</name>
    <dbReference type="NCBI Taxonomy" id="2976475"/>
    <lineage>
        <taxon>Bacteria</taxon>
        <taxon>Pseudomonadati</taxon>
        <taxon>Pseudomonadota</taxon>
        <taxon>Alphaproteobacteria</taxon>
        <taxon>Sphingomonadales</taxon>
        <taxon>Erythrobacteraceae</taxon>
        <taxon>Tsuneonella</taxon>
    </lineage>
</organism>
<comment type="similarity">
    <text evidence="2">Belongs to the class-A beta-lactamase family.</text>
</comment>
<comment type="caution">
    <text evidence="5">The sequence shown here is derived from an EMBL/GenBank/DDBJ whole genome shotgun (WGS) entry which is preliminary data.</text>
</comment>
<dbReference type="EMBL" id="JAOAMV010000004">
    <property type="protein sequence ID" value="MCT2559262.1"/>
    <property type="molecule type" value="Genomic_DNA"/>
</dbReference>
<proteinExistence type="inferred from homology"/>
<dbReference type="EC" id="3.5.2.6" evidence="3"/>
<sequence length="306" mass="32430">MILDRRALVAGTGALGLGACVPLDTSTSGRLAAKLRLIEAGLGGALGVMVLDPAQNASLGHRQDERFAMASSFKTTLAALVLWLDQQGRLAIDETVRWSEADLLSYAPFARERLATGASLRDLARAAQTASDNTAANLLLARVGGPEAVTAFWRALGDGTSRLERIEPQLNFVPDGTLADTTTPAAMARTIHRLVADGPLDPARRAILRQWMRETTTGLQKVRAGVPDAWEAGDKTGNSGDWPGMGHTRADIGYVVAPTGDIASFAVYHRSWQGSAVAADGVDAAFAEIGRMLTAWLRALYTITPA</sequence>
<dbReference type="PANTHER" id="PTHR35333:SF3">
    <property type="entry name" value="BETA-LACTAMASE-TYPE TRANSPEPTIDASE FOLD CONTAINING PROTEIN"/>
    <property type="match status" value="1"/>
</dbReference>
<dbReference type="InterPro" id="IPR000871">
    <property type="entry name" value="Beta-lactam_class-A"/>
</dbReference>
<dbReference type="PANTHER" id="PTHR35333">
    <property type="entry name" value="BETA-LACTAMASE"/>
    <property type="match status" value="1"/>
</dbReference>
<dbReference type="PROSITE" id="PS51257">
    <property type="entry name" value="PROKAR_LIPOPROTEIN"/>
    <property type="match status" value="1"/>
</dbReference>
<dbReference type="RefSeq" id="WP_259962135.1">
    <property type="nucleotide sequence ID" value="NZ_JAOAMV010000004.1"/>
</dbReference>
<protein>
    <recommendedName>
        <fullName evidence="3">beta-lactamase</fullName>
        <ecNumber evidence="3">3.5.2.6</ecNumber>
    </recommendedName>
</protein>
<dbReference type="Gene3D" id="3.40.710.10">
    <property type="entry name" value="DD-peptidase/beta-lactamase superfamily"/>
    <property type="match status" value="1"/>
</dbReference>
<dbReference type="GO" id="GO:0008800">
    <property type="term" value="F:beta-lactamase activity"/>
    <property type="evidence" value="ECO:0007669"/>
    <property type="project" value="UniProtKB-EC"/>
</dbReference>
<dbReference type="InterPro" id="IPR045155">
    <property type="entry name" value="Beta-lactam_cat"/>
</dbReference>
<dbReference type="Proteomes" id="UP001142648">
    <property type="component" value="Unassembled WGS sequence"/>
</dbReference>
<evidence type="ECO:0000256" key="3">
    <source>
        <dbReference type="ARBA" id="ARBA00012865"/>
    </source>
</evidence>
<reference evidence="5" key="1">
    <citation type="submission" date="2022-09" db="EMBL/GenBank/DDBJ databases">
        <title>The genome sequence of Tsuneonella sp. YG55.</title>
        <authorList>
            <person name="Liu Y."/>
        </authorList>
    </citation>
    <scope>NUCLEOTIDE SEQUENCE</scope>
    <source>
        <strain evidence="5">YG55</strain>
    </source>
</reference>
<name>A0A9X3AN57_9SPHN</name>
<keyword evidence="5" id="KW-0378">Hydrolase</keyword>
<dbReference type="Pfam" id="PF13354">
    <property type="entry name" value="Beta-lactamase2"/>
    <property type="match status" value="1"/>
</dbReference>
<accession>A0A9X3AN57</accession>
<dbReference type="GO" id="GO:0046677">
    <property type="term" value="P:response to antibiotic"/>
    <property type="evidence" value="ECO:0007669"/>
    <property type="project" value="InterPro"/>
</dbReference>
<evidence type="ECO:0000256" key="2">
    <source>
        <dbReference type="ARBA" id="ARBA00009009"/>
    </source>
</evidence>
<evidence type="ECO:0000313" key="5">
    <source>
        <dbReference type="EMBL" id="MCT2559262.1"/>
    </source>
</evidence>
<dbReference type="AlphaFoldDB" id="A0A9X3AN57"/>
<dbReference type="SUPFAM" id="SSF56601">
    <property type="entry name" value="beta-lactamase/transpeptidase-like"/>
    <property type="match status" value="1"/>
</dbReference>
<feature type="domain" description="Beta-lactamase class A catalytic" evidence="4">
    <location>
        <begin position="47"/>
        <end position="267"/>
    </location>
</feature>
<keyword evidence="6" id="KW-1185">Reference proteome</keyword>